<evidence type="ECO:0000256" key="9">
    <source>
        <dbReference type="RuleBase" id="RU004208"/>
    </source>
</evidence>
<dbReference type="InterPro" id="IPR011679">
    <property type="entry name" value="ERp29_C"/>
</dbReference>
<evidence type="ECO:0000313" key="12">
    <source>
        <dbReference type="EMBL" id="THH06424.1"/>
    </source>
</evidence>
<dbReference type="Gene3D" id="1.20.1150.12">
    <property type="entry name" value="Endoplasmic reticulum resident protein 29, C-terminal domain"/>
    <property type="match status" value="1"/>
</dbReference>
<dbReference type="GO" id="GO:0006457">
    <property type="term" value="P:protein folding"/>
    <property type="evidence" value="ECO:0007669"/>
    <property type="project" value="TreeGrafter"/>
</dbReference>
<proteinExistence type="inferred from homology"/>
<protein>
    <recommendedName>
        <fullName evidence="3">protein disulfide-isomerase</fullName>
        <ecNumber evidence="3">5.3.4.1</ecNumber>
    </recommendedName>
</protein>
<dbReference type="AlphaFoldDB" id="A0A4S4L4Y3"/>
<dbReference type="GO" id="GO:0005783">
    <property type="term" value="C:endoplasmic reticulum"/>
    <property type="evidence" value="ECO:0007669"/>
    <property type="project" value="InterPro"/>
</dbReference>
<dbReference type="Pfam" id="PF00085">
    <property type="entry name" value="Thioredoxin"/>
    <property type="match status" value="2"/>
</dbReference>
<keyword evidence="6" id="KW-1015">Disulfide bond</keyword>
<dbReference type="PANTHER" id="PTHR45672">
    <property type="entry name" value="PROTEIN DISULFIDE-ISOMERASE C17H9.14C-RELATED"/>
    <property type="match status" value="1"/>
</dbReference>
<accession>A0A4S4L4Y3</accession>
<keyword evidence="4 10" id="KW-0732">Signal</keyword>
<comment type="catalytic activity">
    <reaction evidence="1">
        <text>Catalyzes the rearrangement of -S-S- bonds in proteins.</text>
        <dbReference type="EC" id="5.3.4.1"/>
    </reaction>
</comment>
<dbReference type="GO" id="GO:0003756">
    <property type="term" value="F:protein disulfide isomerase activity"/>
    <property type="evidence" value="ECO:0007669"/>
    <property type="project" value="UniProtKB-EC"/>
</dbReference>
<dbReference type="PANTHER" id="PTHR45672:SF11">
    <property type="entry name" value="PROTEIN DISULFIDE-ISOMERASE C17H9.14C"/>
    <property type="match status" value="1"/>
</dbReference>
<dbReference type="SUPFAM" id="SSF52833">
    <property type="entry name" value="Thioredoxin-like"/>
    <property type="match status" value="2"/>
</dbReference>
<reference evidence="12 13" key="1">
    <citation type="submission" date="2019-02" db="EMBL/GenBank/DDBJ databases">
        <title>Genome sequencing of the rare red list fungi Phellinidium pouzarii.</title>
        <authorList>
            <person name="Buettner E."/>
            <person name="Kellner H."/>
        </authorList>
    </citation>
    <scope>NUCLEOTIDE SEQUENCE [LARGE SCALE GENOMIC DNA]</scope>
    <source>
        <strain evidence="12 13">DSM 108285</strain>
    </source>
</reference>
<dbReference type="InterPro" id="IPR036356">
    <property type="entry name" value="ERp29_C_sf"/>
</dbReference>
<dbReference type="InterPro" id="IPR017937">
    <property type="entry name" value="Thioredoxin_CS"/>
</dbReference>
<dbReference type="Gene3D" id="3.40.30.10">
    <property type="entry name" value="Glutaredoxin"/>
    <property type="match status" value="2"/>
</dbReference>
<comment type="caution">
    <text evidence="12">The sequence shown here is derived from an EMBL/GenBank/DDBJ whole genome shotgun (WGS) entry which is preliminary data.</text>
</comment>
<dbReference type="InterPro" id="IPR051063">
    <property type="entry name" value="PDI"/>
</dbReference>
<dbReference type="InterPro" id="IPR005788">
    <property type="entry name" value="PDI_thioredoxin-like_dom"/>
</dbReference>
<dbReference type="PRINTS" id="PR00421">
    <property type="entry name" value="THIOREDOXIN"/>
</dbReference>
<evidence type="ECO:0000256" key="2">
    <source>
        <dbReference type="ARBA" id="ARBA00006347"/>
    </source>
</evidence>
<evidence type="ECO:0000259" key="11">
    <source>
        <dbReference type="PROSITE" id="PS51352"/>
    </source>
</evidence>
<feature type="chain" id="PRO_5020467189" description="protein disulfide-isomerase" evidence="10">
    <location>
        <begin position="19"/>
        <end position="375"/>
    </location>
</feature>
<keyword evidence="5" id="KW-0677">Repeat</keyword>
<feature type="signal peptide" evidence="10">
    <location>
        <begin position="1"/>
        <end position="18"/>
    </location>
</feature>
<organism evidence="12 13">
    <name type="scientific">Phellinidium pouzarii</name>
    <dbReference type="NCBI Taxonomy" id="167371"/>
    <lineage>
        <taxon>Eukaryota</taxon>
        <taxon>Fungi</taxon>
        <taxon>Dikarya</taxon>
        <taxon>Basidiomycota</taxon>
        <taxon>Agaricomycotina</taxon>
        <taxon>Agaricomycetes</taxon>
        <taxon>Hymenochaetales</taxon>
        <taxon>Hymenochaetaceae</taxon>
        <taxon>Phellinidium</taxon>
    </lineage>
</organism>
<evidence type="ECO:0000256" key="10">
    <source>
        <dbReference type="SAM" id="SignalP"/>
    </source>
</evidence>
<evidence type="ECO:0000256" key="6">
    <source>
        <dbReference type="ARBA" id="ARBA00023157"/>
    </source>
</evidence>
<dbReference type="CDD" id="cd00238">
    <property type="entry name" value="ERp29c"/>
    <property type="match status" value="1"/>
</dbReference>
<dbReference type="Pfam" id="PF07749">
    <property type="entry name" value="ERp29"/>
    <property type="match status" value="1"/>
</dbReference>
<dbReference type="EMBL" id="SGPK01000196">
    <property type="protein sequence ID" value="THH06424.1"/>
    <property type="molecule type" value="Genomic_DNA"/>
</dbReference>
<keyword evidence="7" id="KW-0413">Isomerase</keyword>
<evidence type="ECO:0000256" key="8">
    <source>
        <dbReference type="ARBA" id="ARBA00023284"/>
    </source>
</evidence>
<dbReference type="PROSITE" id="PS51352">
    <property type="entry name" value="THIOREDOXIN_2"/>
    <property type="match status" value="2"/>
</dbReference>
<dbReference type="NCBIfam" id="TIGR01126">
    <property type="entry name" value="pdi_dom"/>
    <property type="match status" value="2"/>
</dbReference>
<comment type="similarity">
    <text evidence="2 9">Belongs to the protein disulfide isomerase family.</text>
</comment>
<keyword evidence="13" id="KW-1185">Reference proteome</keyword>
<evidence type="ECO:0000256" key="3">
    <source>
        <dbReference type="ARBA" id="ARBA00012723"/>
    </source>
</evidence>
<keyword evidence="8" id="KW-0676">Redox-active center</keyword>
<dbReference type="CDD" id="cd02998">
    <property type="entry name" value="PDI_a_ERp38"/>
    <property type="match status" value="2"/>
</dbReference>
<evidence type="ECO:0000256" key="4">
    <source>
        <dbReference type="ARBA" id="ARBA00022729"/>
    </source>
</evidence>
<dbReference type="EC" id="5.3.4.1" evidence="3"/>
<name>A0A4S4L4Y3_9AGAM</name>
<evidence type="ECO:0000256" key="7">
    <source>
        <dbReference type="ARBA" id="ARBA00023235"/>
    </source>
</evidence>
<sequence length="375" mass="41100">MFVRLSIIATLLVATVQASNVVELTPENFDSFVGQGKPALVEFFAPWCGHCKNLAPVYEQLADSYAHVKDKLVIAKVDADGVGKTLGRQYGVTGFPTLKWFNADGGEPEAYEEGRDLEALSAFVTQKSGVKSLVKPPPPGATLILDTHNFDEVVMDPTKDVLVAFTAPWCGHCKRMKPIYEDVAQTFLPESKCILANVDADAKPNAPLAIKYGVNSFPTLKFFSKDNKEGESYDGGRTEEDFVKFLNEKCGTQRAVGGGLNEEAGRIPEFDALAHRFFSAATDVKNTILDEAIVMANGLGSTAQQYLKVMKKVVNGSDEYLEKESARLASILKKRTLNAEKLDELKIKANVLAAFVQREIEEPIESVAQKVKEEL</sequence>
<feature type="domain" description="Thioredoxin" evidence="11">
    <location>
        <begin position="132"/>
        <end position="251"/>
    </location>
</feature>
<dbReference type="InterPro" id="IPR013766">
    <property type="entry name" value="Thioredoxin_domain"/>
</dbReference>
<dbReference type="Proteomes" id="UP000308199">
    <property type="component" value="Unassembled WGS sequence"/>
</dbReference>
<evidence type="ECO:0000256" key="5">
    <source>
        <dbReference type="ARBA" id="ARBA00022737"/>
    </source>
</evidence>
<feature type="domain" description="Thioredoxin" evidence="11">
    <location>
        <begin position="5"/>
        <end position="129"/>
    </location>
</feature>
<dbReference type="SUPFAM" id="SSF47933">
    <property type="entry name" value="ERP29 C domain-like"/>
    <property type="match status" value="1"/>
</dbReference>
<evidence type="ECO:0000256" key="1">
    <source>
        <dbReference type="ARBA" id="ARBA00001182"/>
    </source>
</evidence>
<evidence type="ECO:0000313" key="13">
    <source>
        <dbReference type="Proteomes" id="UP000308199"/>
    </source>
</evidence>
<gene>
    <name evidence="12" type="ORF">EW145_g4097</name>
</gene>
<dbReference type="PROSITE" id="PS00194">
    <property type="entry name" value="THIOREDOXIN_1"/>
    <property type="match status" value="2"/>
</dbReference>
<dbReference type="OrthoDB" id="10264505at2759"/>
<dbReference type="InterPro" id="IPR036249">
    <property type="entry name" value="Thioredoxin-like_sf"/>
</dbReference>